<dbReference type="Gene3D" id="1.10.630.10">
    <property type="entry name" value="Cytochrome P450"/>
    <property type="match status" value="1"/>
</dbReference>
<dbReference type="EMBL" id="JAAABM010000013">
    <property type="protein sequence ID" value="KAF7673480.1"/>
    <property type="molecule type" value="Genomic_DNA"/>
</dbReference>
<reference evidence="5" key="1">
    <citation type="submission" date="2020-01" db="EMBL/GenBank/DDBJ databases">
        <authorList>
            <person name="Feng Z.H.Z."/>
        </authorList>
    </citation>
    <scope>NUCLEOTIDE SEQUENCE</scope>
    <source>
        <strain evidence="5">CBS107.38</strain>
    </source>
</reference>
<keyword evidence="2" id="KW-0349">Heme</keyword>
<feature type="domain" description="CinA C-terminal" evidence="3">
    <location>
        <begin position="616"/>
        <end position="749"/>
    </location>
</feature>
<keyword evidence="2" id="KW-0408">Iron</keyword>
<accession>A0A8H7B1B6</accession>
<dbReference type="GO" id="GO:0016705">
    <property type="term" value="F:oxidoreductase activity, acting on paired donors, with incorporation or reduction of molecular oxygen"/>
    <property type="evidence" value="ECO:0007669"/>
    <property type="project" value="InterPro"/>
</dbReference>
<evidence type="ECO:0000259" key="3">
    <source>
        <dbReference type="Pfam" id="PF02464"/>
    </source>
</evidence>
<dbReference type="InterPro" id="IPR050121">
    <property type="entry name" value="Cytochrome_P450_monoxygenase"/>
</dbReference>
<dbReference type="PANTHER" id="PTHR24305">
    <property type="entry name" value="CYTOCHROME P450"/>
    <property type="match status" value="1"/>
</dbReference>
<dbReference type="InterPro" id="IPR002401">
    <property type="entry name" value="Cyt_P450_E_grp-I"/>
</dbReference>
<dbReference type="SUPFAM" id="SSF142433">
    <property type="entry name" value="CinA-like"/>
    <property type="match status" value="1"/>
</dbReference>
<name>A0A8H7B1B6_9PLEO</name>
<dbReference type="Gene3D" id="3.90.950.20">
    <property type="entry name" value="CinA-like"/>
    <property type="match status" value="1"/>
</dbReference>
<dbReference type="Proteomes" id="UP000596902">
    <property type="component" value="Unassembled WGS sequence"/>
</dbReference>
<evidence type="ECO:0000313" key="4">
    <source>
        <dbReference type="EMBL" id="KAF7670685.1"/>
    </source>
</evidence>
<keyword evidence="5" id="KW-0560">Oxidoreductase</keyword>
<dbReference type="Pfam" id="PF00067">
    <property type="entry name" value="p450"/>
    <property type="match status" value="1"/>
</dbReference>
<protein>
    <submittedName>
        <fullName evidence="5">Cytochrome p450 monooxygenase</fullName>
    </submittedName>
</protein>
<dbReference type="PRINTS" id="PR00463">
    <property type="entry name" value="EP450I"/>
</dbReference>
<evidence type="ECO:0000256" key="2">
    <source>
        <dbReference type="PIRSR" id="PIRSR602401-1"/>
    </source>
</evidence>
<keyword evidence="5" id="KW-0503">Monooxygenase</keyword>
<dbReference type="GO" id="GO:0004497">
    <property type="term" value="F:monooxygenase activity"/>
    <property type="evidence" value="ECO:0007669"/>
    <property type="project" value="UniProtKB-KW"/>
</dbReference>
<evidence type="ECO:0000256" key="1">
    <source>
        <dbReference type="ARBA" id="ARBA00010617"/>
    </source>
</evidence>
<evidence type="ECO:0000313" key="6">
    <source>
        <dbReference type="Proteomes" id="UP000596902"/>
    </source>
</evidence>
<dbReference type="InterPro" id="IPR036653">
    <property type="entry name" value="CinA-like_C"/>
</dbReference>
<proteinExistence type="inferred from homology"/>
<dbReference type="AlphaFoldDB" id="A0A8H7B1B6"/>
<comment type="cofactor">
    <cofactor evidence="2">
        <name>heme</name>
        <dbReference type="ChEBI" id="CHEBI:30413"/>
    </cofactor>
</comment>
<dbReference type="InterPro" id="IPR008136">
    <property type="entry name" value="CinA_C"/>
</dbReference>
<dbReference type="PRINTS" id="PR00385">
    <property type="entry name" value="P450"/>
</dbReference>
<reference evidence="5" key="2">
    <citation type="submission" date="2020-08" db="EMBL/GenBank/DDBJ databases">
        <title>Draft Genome Sequence of Cumin Blight Pathogen Alternaria burnsii.</title>
        <authorList>
            <person name="Feng Z."/>
        </authorList>
    </citation>
    <scope>NUCLEOTIDE SEQUENCE</scope>
    <source>
        <strain evidence="5">CBS107.38</strain>
    </source>
</reference>
<keyword evidence="2" id="KW-0479">Metal-binding</keyword>
<feature type="binding site" description="axial binding residue" evidence="2">
    <location>
        <position position="541"/>
    </location>
    <ligand>
        <name>heme</name>
        <dbReference type="ChEBI" id="CHEBI:30413"/>
    </ligand>
    <ligandPart>
        <name>Fe</name>
        <dbReference type="ChEBI" id="CHEBI:18248"/>
    </ligandPart>
</feature>
<dbReference type="InterPro" id="IPR001128">
    <property type="entry name" value="Cyt_P450"/>
</dbReference>
<evidence type="ECO:0000313" key="5">
    <source>
        <dbReference type="EMBL" id="KAF7673480.1"/>
    </source>
</evidence>
<dbReference type="PANTHER" id="PTHR24305:SF166">
    <property type="entry name" value="CYTOCHROME P450 12A4, MITOCHONDRIAL-RELATED"/>
    <property type="match status" value="1"/>
</dbReference>
<sequence length="758" mass="83934">MIATLIFSVIASFAIYQITWRYRSLQRNVALAKSSGLPVIVAPWHMFSIFWLSTFKLWTPLLQRFVPEPLRGMWMDILHPEWGYMSGHEPFKKIGMDVFIVASPTRNTVYVADAEAVNQITSRRNDFPKPLEMYGSLDIYGKNLVSTEGSDWRAHRKLVAPSFGDKNNQLVFNETIHHATSMLDLWAGPDGKGNLTVVDPSVAAMNFALYVISGAGFDVRVVWPHEEGKKPKTKKGGEDSIFVGSEAPPGHTMNYREALSELLHNIMWTQIMPIKWLSRSPVKVHRTVGEAVGEWGKYMNEIYEKKKTQVESGDDTKEGMDLFDALIRGSGITKKEGSTITKSDLLGNAFVVMLAGHETTANTLHFSMIFLAMNWASQKRLQEDIDKIFAGKPMDEWKFEEHFQPLFGGMAAAVMNETLRILQPIVNIPKSTAPGQPRPLNVGGQQYMIPGDTHIFLSAAIHRNPKYWPAPSDKPHKGGIPDVDCFRPERWLVDTKPDNDFVDINYDDEDLRGPSGEDTSAQLFKPVKGSYIPFSDGFRSCIGRRFAQVEILAVLAAIFSQYSVELAVDDFASDEEVEKMPKGGKERRELYRKAEDRAKDFLKNKVASIVTLQLRGAAGGLISAALLSFPGASSYYRGGLTLYTLESRIAYCGWTQDTIKSYSGPTPTIVSGLAEHTRGTLGSTYTVSESGTAGPTGGTTKNRTPGYVALAVAREAGETVTKEVETGSSEREGNMVAFAVEGLKLLRDILQGGSEGKL</sequence>
<dbReference type="RefSeq" id="XP_038783815.1">
    <property type="nucleotide sequence ID" value="XM_038933850.1"/>
</dbReference>
<organism evidence="5 6">
    <name type="scientific">Alternaria burnsii</name>
    <dbReference type="NCBI Taxonomy" id="1187904"/>
    <lineage>
        <taxon>Eukaryota</taxon>
        <taxon>Fungi</taxon>
        <taxon>Dikarya</taxon>
        <taxon>Ascomycota</taxon>
        <taxon>Pezizomycotina</taxon>
        <taxon>Dothideomycetes</taxon>
        <taxon>Pleosporomycetidae</taxon>
        <taxon>Pleosporales</taxon>
        <taxon>Pleosporineae</taxon>
        <taxon>Pleosporaceae</taxon>
        <taxon>Alternaria</taxon>
        <taxon>Alternaria sect. Alternaria</taxon>
    </lineage>
</organism>
<dbReference type="EMBL" id="JAAABM010000030">
    <property type="protein sequence ID" value="KAF7670685.1"/>
    <property type="molecule type" value="Genomic_DNA"/>
</dbReference>
<dbReference type="GeneID" id="62207028"/>
<keyword evidence="6" id="KW-1185">Reference proteome</keyword>
<dbReference type="GO" id="GO:0005506">
    <property type="term" value="F:iron ion binding"/>
    <property type="evidence" value="ECO:0007669"/>
    <property type="project" value="InterPro"/>
</dbReference>
<comment type="caution">
    <text evidence="5">The sequence shown here is derived from an EMBL/GenBank/DDBJ whole genome shotgun (WGS) entry which is preliminary data.</text>
</comment>
<dbReference type="InterPro" id="IPR036396">
    <property type="entry name" value="Cyt_P450_sf"/>
</dbReference>
<dbReference type="GO" id="GO:0020037">
    <property type="term" value="F:heme binding"/>
    <property type="evidence" value="ECO:0007669"/>
    <property type="project" value="InterPro"/>
</dbReference>
<dbReference type="CDD" id="cd11070">
    <property type="entry name" value="CYP56-like"/>
    <property type="match status" value="1"/>
</dbReference>
<comment type="similarity">
    <text evidence="1">Belongs to the cytochrome P450 family.</text>
</comment>
<gene>
    <name evidence="5" type="ORF">GT037_008803</name>
    <name evidence="4" type="ORF">GT037_011264</name>
</gene>
<dbReference type="Pfam" id="PF02464">
    <property type="entry name" value="CinA"/>
    <property type="match status" value="1"/>
</dbReference>
<dbReference type="SUPFAM" id="SSF48264">
    <property type="entry name" value="Cytochrome P450"/>
    <property type="match status" value="1"/>
</dbReference>